<name>A0A9W7LC37_9STRA</name>
<reference evidence="2" key="1">
    <citation type="journal article" date="2023" name="Commun. Biol.">
        <title>Genome analysis of Parmales, the sister group of diatoms, reveals the evolutionary specialization of diatoms from phago-mixotrophs to photoautotrophs.</title>
        <authorList>
            <person name="Ban H."/>
            <person name="Sato S."/>
            <person name="Yoshikawa S."/>
            <person name="Yamada K."/>
            <person name="Nakamura Y."/>
            <person name="Ichinomiya M."/>
            <person name="Sato N."/>
            <person name="Blanc-Mathieu R."/>
            <person name="Endo H."/>
            <person name="Kuwata A."/>
            <person name="Ogata H."/>
        </authorList>
    </citation>
    <scope>NUCLEOTIDE SEQUENCE [LARGE SCALE GENOMIC DNA]</scope>
</reference>
<accession>A0A9W7LC37</accession>
<evidence type="ECO:0000313" key="1">
    <source>
        <dbReference type="EMBL" id="GMI44232.1"/>
    </source>
</evidence>
<gene>
    <name evidence="1" type="ORF">TrCOL_g1411</name>
</gene>
<protein>
    <submittedName>
        <fullName evidence="1">Uncharacterized protein</fullName>
    </submittedName>
</protein>
<dbReference type="Proteomes" id="UP001165065">
    <property type="component" value="Unassembled WGS sequence"/>
</dbReference>
<dbReference type="AlphaFoldDB" id="A0A9W7LC37"/>
<keyword evidence="2" id="KW-1185">Reference proteome</keyword>
<comment type="caution">
    <text evidence="1">The sequence shown here is derived from an EMBL/GenBank/DDBJ whole genome shotgun (WGS) entry which is preliminary data.</text>
</comment>
<organism evidence="1 2">
    <name type="scientific">Triparma columacea</name>
    <dbReference type="NCBI Taxonomy" id="722753"/>
    <lineage>
        <taxon>Eukaryota</taxon>
        <taxon>Sar</taxon>
        <taxon>Stramenopiles</taxon>
        <taxon>Ochrophyta</taxon>
        <taxon>Bolidophyceae</taxon>
        <taxon>Parmales</taxon>
        <taxon>Triparmaceae</taxon>
        <taxon>Triparma</taxon>
    </lineage>
</organism>
<proteinExistence type="predicted"/>
<sequence>MWNPSNVRVKEGRVGVGGCNVMAVFTGVGKGQEAAEVRAVLKGLGGGEGGGGESFVKVMEDTGGREEEEEEIGALLATAWINTYGRTLLRTV</sequence>
<evidence type="ECO:0000313" key="2">
    <source>
        <dbReference type="Proteomes" id="UP001165065"/>
    </source>
</evidence>
<dbReference type="EMBL" id="BRYA01000211">
    <property type="protein sequence ID" value="GMI44232.1"/>
    <property type="molecule type" value="Genomic_DNA"/>
</dbReference>